<keyword evidence="1" id="KW-0547">Nucleotide-binding</keyword>
<dbReference type="Pfam" id="PF04408">
    <property type="entry name" value="WHD_HA2"/>
    <property type="match status" value="1"/>
</dbReference>
<evidence type="ECO:0000313" key="8">
    <source>
        <dbReference type="EMBL" id="KAF5312447.1"/>
    </source>
</evidence>
<dbReference type="CDD" id="cd17917">
    <property type="entry name" value="DEXHc_RHA-like"/>
    <property type="match status" value="1"/>
</dbReference>
<dbReference type="SUPFAM" id="SSF52540">
    <property type="entry name" value="P-loop containing nucleoside triphosphate hydrolases"/>
    <property type="match status" value="1"/>
</dbReference>
<organism evidence="8 9">
    <name type="scientific">Psilocybe cf. subviscida</name>
    <dbReference type="NCBI Taxonomy" id="2480587"/>
    <lineage>
        <taxon>Eukaryota</taxon>
        <taxon>Fungi</taxon>
        <taxon>Dikarya</taxon>
        <taxon>Basidiomycota</taxon>
        <taxon>Agaricomycotina</taxon>
        <taxon>Agaricomycetes</taxon>
        <taxon>Agaricomycetidae</taxon>
        <taxon>Agaricales</taxon>
        <taxon>Agaricineae</taxon>
        <taxon>Strophariaceae</taxon>
        <taxon>Psilocybe</taxon>
    </lineage>
</organism>
<accession>A0A8H5EU39</accession>
<gene>
    <name evidence="8" type="ORF">D9619_002634</name>
</gene>
<dbReference type="InterPro" id="IPR007502">
    <property type="entry name" value="Helicase-assoc_dom"/>
</dbReference>
<evidence type="ECO:0000313" key="9">
    <source>
        <dbReference type="Proteomes" id="UP000567179"/>
    </source>
</evidence>
<dbReference type="CDD" id="cd18791">
    <property type="entry name" value="SF2_C_RHA"/>
    <property type="match status" value="1"/>
</dbReference>
<keyword evidence="9" id="KW-1185">Reference proteome</keyword>
<dbReference type="GO" id="GO:0005524">
    <property type="term" value="F:ATP binding"/>
    <property type="evidence" value="ECO:0007669"/>
    <property type="project" value="UniProtKB-KW"/>
</dbReference>
<dbReference type="PANTHER" id="PTHR18934">
    <property type="entry name" value="ATP-DEPENDENT RNA HELICASE"/>
    <property type="match status" value="1"/>
</dbReference>
<dbReference type="OrthoDB" id="5600252at2759"/>
<sequence length="1294" mass="144111">MPPKKANNIVKSGNAVSSKPDKKPATDTPAKPDGPPPLFPPGSKWPLSLLQERCQKLGWEKPVVDTKAHGPKGFSFTVTLKQYNKKTSQTDSVRMEPHPPFFMPSAIEARHWGATYALYRFCNGIQLNRVLPPGPRDYWNALAEEHSKCEQHQKWMYESDPFAAKREVEERQAQATKRREEASTPTPKADHKSTSGPISSNYPEVIMATSLRNLVEEAIKKSIALHPEDEDDSAMAISPNIVPEVSQQLELLRFTKVQIRDATNFLLTSSPLASSLLQSSSPLQACIEYLVLHLPECDLPERFLPSKNSSNPFVTSGHSGEQNIKSRWIEDKAVKEGGWPPQAVKDVLTTTNPPQQWDFVLVALGAKLIGQPLDPESSQESPPYPIEPDEYEALGAELEEPGHLALPLFSAPIRVHILFSEGERYPRLGYLPIFITSNTAPAYVRLHLLSCLLLAMEETPTLDNGEGFCMTVMRILEDEWARIEAEGPPDISQVLKNVVPPVNRFAQLTNTADELALARRGTKRSHHARGEKRGDSLQIRHAFENLQQTEKYKQIQKARERLPAFKAKEDFLQKLESSRVVVVVGETGCGKTTQLPQFILDAMIISDRGAETNILVTQPRRISAISVASRVSEERAEDGSVGYTIRGESKRGKDTRLTFCTTGVVHERSMDGDFLLLELKELLKTHPRLKVVLMSATINHEAFIEYFNGAPLLTIPGFTHPVEDRYMEDIFSAIDYRPPAVRKGKVPEGNRSTTIPPHERIDYQLIAHLINHIIDTAEIIGGVLIFLPGVNEIRQCIEAIRPTIKDPTAQVFPLHANLSNDEQRKVFKATKSWKIIAATNVAETSITIDDVIYVIDSGKVKETEFDSELSLSLLVEKWVNRASARQRRGRAGRTRPGICYKLYTRHQESKMASFPVPEILRVPLESVSLSVKAAKEDIDVQAFLGKAIDPPSVTAMDAAWTTLQELSAVDEAGRLTALGKYMSMLPVDMLVLGSIFQCLGPITTVAALLSSKPLFNNPMDKREEANNARARFLYGDSDLLTDVNAYDQCTQMRTDGKGASAIRNFCEDNFISANVVREISTLRQEFVGSLAEIGLVPLDAKPSSPYLNRCSDNVNLVKAVMLGGLWPRVARVHLPKENIKYDKVSGGTVQRENVATDYKMYDLKEGRVFLHPASILFGKANWKPPFLVYFHKHMTNKIYLRDATKLPMYAMLLFGGPVSVDHIRGGLSVGTKNSLLKLSAIPRIGILVNHLRRLLDAELNRSIEEGTMLTTEGGNPIVHAIMALLTHDGRTESI</sequence>
<dbReference type="InterPro" id="IPR056328">
    <property type="entry name" value="DSRM_DHX29"/>
</dbReference>
<dbReference type="PROSITE" id="PS51192">
    <property type="entry name" value="HELICASE_ATP_BIND_1"/>
    <property type="match status" value="1"/>
</dbReference>
<dbReference type="SMART" id="SM00490">
    <property type="entry name" value="HELICc"/>
    <property type="match status" value="1"/>
</dbReference>
<dbReference type="EMBL" id="JAACJJ010000056">
    <property type="protein sequence ID" value="KAF5312447.1"/>
    <property type="molecule type" value="Genomic_DNA"/>
</dbReference>
<dbReference type="InterPro" id="IPR011709">
    <property type="entry name" value="DEAD-box_helicase_OB_fold"/>
</dbReference>
<dbReference type="SMART" id="SM00847">
    <property type="entry name" value="HA2"/>
    <property type="match status" value="1"/>
</dbReference>
<evidence type="ECO:0000256" key="2">
    <source>
        <dbReference type="ARBA" id="ARBA00022801"/>
    </source>
</evidence>
<reference evidence="8 9" key="1">
    <citation type="journal article" date="2020" name="ISME J.">
        <title>Uncovering the hidden diversity of litter-decomposition mechanisms in mushroom-forming fungi.</title>
        <authorList>
            <person name="Floudas D."/>
            <person name="Bentzer J."/>
            <person name="Ahren D."/>
            <person name="Johansson T."/>
            <person name="Persson P."/>
            <person name="Tunlid A."/>
        </authorList>
    </citation>
    <scope>NUCLEOTIDE SEQUENCE [LARGE SCALE GENOMIC DNA]</scope>
    <source>
        <strain evidence="8 9">CBS 101986</strain>
    </source>
</reference>
<evidence type="ECO:0008006" key="10">
    <source>
        <dbReference type="Google" id="ProtNLM"/>
    </source>
</evidence>
<dbReference type="Gene3D" id="3.40.50.300">
    <property type="entry name" value="P-loop containing nucleotide triphosphate hydrolases"/>
    <property type="match status" value="3"/>
</dbReference>
<feature type="compositionally biased region" description="Basic and acidic residues" evidence="5">
    <location>
        <begin position="167"/>
        <end position="193"/>
    </location>
</feature>
<evidence type="ECO:0000259" key="7">
    <source>
        <dbReference type="PROSITE" id="PS51194"/>
    </source>
</evidence>
<dbReference type="GO" id="GO:0004386">
    <property type="term" value="F:helicase activity"/>
    <property type="evidence" value="ECO:0007669"/>
    <property type="project" value="UniProtKB-KW"/>
</dbReference>
<evidence type="ECO:0000256" key="1">
    <source>
        <dbReference type="ARBA" id="ARBA00022741"/>
    </source>
</evidence>
<protein>
    <recommendedName>
        <fullName evidence="10">P-loop containing nucleoside triphosphate hydrolase protein</fullName>
    </recommendedName>
</protein>
<keyword evidence="4" id="KW-0067">ATP-binding</keyword>
<feature type="region of interest" description="Disordered" evidence="5">
    <location>
        <begin position="1"/>
        <end position="44"/>
    </location>
</feature>
<evidence type="ECO:0000256" key="4">
    <source>
        <dbReference type="ARBA" id="ARBA00022840"/>
    </source>
</evidence>
<dbReference type="SMART" id="SM00487">
    <property type="entry name" value="DEXDc"/>
    <property type="match status" value="1"/>
</dbReference>
<feature type="domain" description="Helicase ATP-binding" evidence="6">
    <location>
        <begin position="572"/>
        <end position="716"/>
    </location>
</feature>
<dbReference type="InterPro" id="IPR048333">
    <property type="entry name" value="HA2_WH"/>
</dbReference>
<feature type="domain" description="Helicase C-terminal" evidence="7">
    <location>
        <begin position="772"/>
        <end position="935"/>
    </location>
</feature>
<dbReference type="Pfam" id="PF24385">
    <property type="entry name" value="DSRM_DHX29"/>
    <property type="match status" value="1"/>
</dbReference>
<feature type="region of interest" description="Disordered" evidence="5">
    <location>
        <begin position="167"/>
        <end position="199"/>
    </location>
</feature>
<name>A0A8H5EU39_9AGAR</name>
<dbReference type="InterPro" id="IPR001650">
    <property type="entry name" value="Helicase_C-like"/>
</dbReference>
<dbReference type="GO" id="GO:0016787">
    <property type="term" value="F:hydrolase activity"/>
    <property type="evidence" value="ECO:0007669"/>
    <property type="project" value="UniProtKB-KW"/>
</dbReference>
<proteinExistence type="predicted"/>
<dbReference type="Pfam" id="PF00271">
    <property type="entry name" value="Helicase_C"/>
    <property type="match status" value="1"/>
</dbReference>
<dbReference type="Gene3D" id="1.20.120.1080">
    <property type="match status" value="1"/>
</dbReference>
<dbReference type="InterPro" id="IPR027417">
    <property type="entry name" value="P-loop_NTPase"/>
</dbReference>
<dbReference type="Proteomes" id="UP000567179">
    <property type="component" value="Unassembled WGS sequence"/>
</dbReference>
<dbReference type="Pfam" id="PF07717">
    <property type="entry name" value="OB_NTP_bind"/>
    <property type="match status" value="1"/>
</dbReference>
<comment type="caution">
    <text evidence="8">The sequence shown here is derived from an EMBL/GenBank/DDBJ whole genome shotgun (WGS) entry which is preliminary data.</text>
</comment>
<evidence type="ECO:0000259" key="6">
    <source>
        <dbReference type="PROSITE" id="PS51192"/>
    </source>
</evidence>
<dbReference type="PANTHER" id="PTHR18934:SF267">
    <property type="entry name" value="ATP-DEPENDENT RNA HELICASE YLR419W-RELATED"/>
    <property type="match status" value="1"/>
</dbReference>
<keyword evidence="2" id="KW-0378">Hydrolase</keyword>
<dbReference type="GO" id="GO:0003723">
    <property type="term" value="F:RNA binding"/>
    <property type="evidence" value="ECO:0007669"/>
    <property type="project" value="TreeGrafter"/>
</dbReference>
<keyword evidence="3" id="KW-0347">Helicase</keyword>
<dbReference type="PROSITE" id="PS51194">
    <property type="entry name" value="HELICASE_CTER"/>
    <property type="match status" value="1"/>
</dbReference>
<evidence type="ECO:0000256" key="3">
    <source>
        <dbReference type="ARBA" id="ARBA00022806"/>
    </source>
</evidence>
<dbReference type="InterPro" id="IPR014001">
    <property type="entry name" value="Helicase_ATP-bd"/>
</dbReference>
<dbReference type="Pfam" id="PF21010">
    <property type="entry name" value="HA2_C"/>
    <property type="match status" value="1"/>
</dbReference>
<evidence type="ECO:0000256" key="5">
    <source>
        <dbReference type="SAM" id="MobiDB-lite"/>
    </source>
</evidence>